<dbReference type="Proteomes" id="UP000001396">
    <property type="component" value="Unassembled WGS sequence"/>
</dbReference>
<dbReference type="RefSeq" id="XP_020427770.1">
    <property type="nucleotide sequence ID" value="XM_020581707.1"/>
</dbReference>
<dbReference type="InterPro" id="IPR009199">
    <property type="entry name" value="PhoPQ-act_pathogen-rel_PqaA"/>
</dbReference>
<feature type="region of interest" description="Disordered" evidence="1">
    <location>
        <begin position="880"/>
        <end position="910"/>
    </location>
</feature>
<sequence length="910" mass="102767">MKYTLLFLSTLVLLGSIQYIQSTPLDDYVNAPDASYKWTLNNTIHATTYTAFILELTSQTWMTTAESDWPVWKHWLSICVPNEYSSSTAFMYVDGGHNTNWQTPNSVDSTIEIACLASKGITVGLTQIPNQPIMFFNDGVGRSEDALIAYTWRHFLNNTEDPVWLARLPMTKAVVKAMDAVQEFGKTIPYDVQNFVVAGASKRGWTTWTTAAVDSRVVVAVPIVMPILDMVPNMGHQWQAYGNWSFAMQDYLDQGIMAYLNTPEMEQLAAIVDPYSYIDRLTMPKYVVCSTGDEFFLPDSPSFFFSQLLGEKHLRLVPNAEHSLIGHQLDIIMGIVTMSRLYIQNQTRPEFDYNIAFNSNGTATITLTVQPGTKTPYKVKSWEAITESAERRDFRLITCMDPTKCIQPILWKPETLTGVNGVYTATMGAPTVGWRGFFLEAEYVYENPFEAEYTMKYTSEVAIVPNTLPFPPCGNNCQVRYKNSKIDMSGADAQPHIGVLPKPGTDVVLLNDQLAIIKDCNYRLVNSITGAESIQKEKDSINVNEPVKGYDHLLRKISRLQYYISIESEDLINSIERLESLEIHGHIKHRRKERRLKKRTESLAALSAAAAHCKDAPSTQQHDVAATSRTTTTTQHEHQHESAHGLKVSNEPKTHHHLEPEDLDATVQDSSESSDSSSDSSESDEEIKFGPRKLRKFRKLLLGKIECLINYLDKMSKELSEMKDRAFERKKIMPHIPWDLSLKDSFDLQSPEVRRMINSPPPPAPQATTTTTTTTTTTNNNNNSLVNNNPAVLHSHNGAPCTNAAHLHIPHTHVKAISPLTESINNTRMLSPITPSIDLRASHERCCSPAFNERFKNLNIQSPQEIFQVDNIQYADEDDFDNQTYTKSPSTPVQQLNQYRQRKKEDKQHS</sequence>
<dbReference type="SUPFAM" id="SSF53474">
    <property type="entry name" value="alpha/beta-Hydrolases"/>
    <property type="match status" value="1"/>
</dbReference>
<dbReference type="Gene3D" id="3.40.50.1820">
    <property type="entry name" value="alpha/beta hydrolase"/>
    <property type="match status" value="1"/>
</dbReference>
<feature type="region of interest" description="Disordered" evidence="1">
    <location>
        <begin position="756"/>
        <end position="783"/>
    </location>
</feature>
<feature type="compositionally biased region" description="Basic and acidic residues" evidence="1">
    <location>
        <begin position="635"/>
        <end position="660"/>
    </location>
</feature>
<dbReference type="ESTHER" id="polpa-d3bsh8">
    <property type="family name" value="PhoPQ_related"/>
</dbReference>
<feature type="signal peptide" evidence="2">
    <location>
        <begin position="1"/>
        <end position="22"/>
    </location>
</feature>
<feature type="chain" id="PRO_5003041538" evidence="2">
    <location>
        <begin position="23"/>
        <end position="910"/>
    </location>
</feature>
<dbReference type="STRING" id="670386.D3BSH8"/>
<dbReference type="Pfam" id="PF10142">
    <property type="entry name" value="PhoPQ_related"/>
    <property type="match status" value="1"/>
</dbReference>
<dbReference type="InterPro" id="IPR029058">
    <property type="entry name" value="AB_hydrolase_fold"/>
</dbReference>
<protein>
    <submittedName>
        <fullName evidence="3">PhoPQ-activated pathogenicity-related protein</fullName>
    </submittedName>
</protein>
<organism evidence="3 4">
    <name type="scientific">Heterostelium pallidum (strain ATCC 26659 / Pp 5 / PN500)</name>
    <name type="common">Cellular slime mold</name>
    <name type="synonym">Polysphondylium pallidum</name>
    <dbReference type="NCBI Taxonomy" id="670386"/>
    <lineage>
        <taxon>Eukaryota</taxon>
        <taxon>Amoebozoa</taxon>
        <taxon>Evosea</taxon>
        <taxon>Eumycetozoa</taxon>
        <taxon>Dictyostelia</taxon>
        <taxon>Acytosteliales</taxon>
        <taxon>Acytosteliaceae</taxon>
        <taxon>Heterostelium</taxon>
    </lineage>
</organism>
<dbReference type="GeneID" id="31366415"/>
<gene>
    <name evidence="3" type="primary">aprA</name>
    <name evidence="3" type="ORF">PPL_10946</name>
</gene>
<reference evidence="3 4" key="1">
    <citation type="journal article" date="2011" name="Genome Res.">
        <title>Phylogeny-wide analysis of social amoeba genomes highlights ancient origins for complex intercellular communication.</title>
        <authorList>
            <person name="Heidel A.J."/>
            <person name="Lawal H.M."/>
            <person name="Felder M."/>
            <person name="Schilde C."/>
            <person name="Helps N.R."/>
            <person name="Tunggal B."/>
            <person name="Rivero F."/>
            <person name="John U."/>
            <person name="Schleicher M."/>
            <person name="Eichinger L."/>
            <person name="Platzer M."/>
            <person name="Noegel A.A."/>
            <person name="Schaap P."/>
            <person name="Gloeckner G."/>
        </authorList>
    </citation>
    <scope>NUCLEOTIDE SEQUENCE [LARGE SCALE GENOMIC DNA]</scope>
    <source>
        <strain evidence="4">ATCC 26659 / Pp 5 / PN500</strain>
    </source>
</reference>
<dbReference type="PANTHER" id="PTHR31497:SF0">
    <property type="entry name" value="AUTOCRINE PROLIFERATION REPRESSOR PROTEIN A"/>
    <property type="match status" value="1"/>
</dbReference>
<dbReference type="PANTHER" id="PTHR31497">
    <property type="entry name" value="AUTOCRINE PROLIFERATION REPRESSOR PROTEIN A"/>
    <property type="match status" value="1"/>
</dbReference>
<keyword evidence="4" id="KW-1185">Reference proteome</keyword>
<evidence type="ECO:0000256" key="2">
    <source>
        <dbReference type="SAM" id="SignalP"/>
    </source>
</evidence>
<dbReference type="EMBL" id="ADBJ01000053">
    <property type="protein sequence ID" value="EFA75636.1"/>
    <property type="molecule type" value="Genomic_DNA"/>
</dbReference>
<evidence type="ECO:0000313" key="3">
    <source>
        <dbReference type="EMBL" id="EFA75636.1"/>
    </source>
</evidence>
<dbReference type="InParanoid" id="D3BSH8"/>
<accession>D3BSH8</accession>
<feature type="region of interest" description="Disordered" evidence="1">
    <location>
        <begin position="608"/>
        <end position="688"/>
    </location>
</feature>
<dbReference type="AlphaFoldDB" id="D3BSH8"/>
<feature type="compositionally biased region" description="Low complexity" evidence="1">
    <location>
        <begin position="669"/>
        <end position="680"/>
    </location>
</feature>
<comment type="caution">
    <text evidence="3">The sequence shown here is derived from an EMBL/GenBank/DDBJ whole genome shotgun (WGS) entry which is preliminary data.</text>
</comment>
<keyword evidence="2" id="KW-0732">Signal</keyword>
<name>D3BSH8_HETP5</name>
<evidence type="ECO:0000313" key="4">
    <source>
        <dbReference type="Proteomes" id="UP000001396"/>
    </source>
</evidence>
<feature type="compositionally biased region" description="Low complexity" evidence="1">
    <location>
        <begin position="768"/>
        <end position="783"/>
    </location>
</feature>
<proteinExistence type="predicted"/>
<feature type="compositionally biased region" description="Polar residues" evidence="1">
    <location>
        <begin position="882"/>
        <end position="899"/>
    </location>
</feature>
<evidence type="ECO:0000256" key="1">
    <source>
        <dbReference type="SAM" id="MobiDB-lite"/>
    </source>
</evidence>